<sequence length="40" mass="4586">MPYVASNTGTRARKKLGSKVIESVFQQTQKQWHQSANHEN</sequence>
<gene>
    <name evidence="1" type="ORF">MORIYA_2798</name>
</gene>
<dbReference type="EMBL" id="LS483250">
    <property type="protein sequence ID" value="SQD79265.1"/>
    <property type="molecule type" value="Genomic_DNA"/>
</dbReference>
<dbReference type="AlphaFoldDB" id="A0A330LYP3"/>
<dbReference type="Proteomes" id="UP000250163">
    <property type="component" value="Chromosome MORIYA"/>
</dbReference>
<evidence type="ECO:0000313" key="2">
    <source>
        <dbReference type="Proteomes" id="UP000250163"/>
    </source>
</evidence>
<keyword evidence="2" id="KW-1185">Reference proteome</keyword>
<proteinExistence type="predicted"/>
<accession>A0A330LYP3</accession>
<organism evidence="1 2">
    <name type="scientific">Moritella yayanosii</name>
    <dbReference type="NCBI Taxonomy" id="69539"/>
    <lineage>
        <taxon>Bacteria</taxon>
        <taxon>Pseudomonadati</taxon>
        <taxon>Pseudomonadota</taxon>
        <taxon>Gammaproteobacteria</taxon>
        <taxon>Alteromonadales</taxon>
        <taxon>Moritellaceae</taxon>
        <taxon>Moritella</taxon>
    </lineage>
</organism>
<name>A0A330LYP3_9GAMM</name>
<protein>
    <submittedName>
        <fullName evidence="1">Uncharacterized protein</fullName>
    </submittedName>
</protein>
<reference evidence="2" key="1">
    <citation type="submission" date="2018-05" db="EMBL/GenBank/DDBJ databases">
        <authorList>
            <person name="Cea G.-C."/>
            <person name="William W."/>
        </authorList>
    </citation>
    <scope>NUCLEOTIDE SEQUENCE [LARGE SCALE GENOMIC DNA]</scope>
    <source>
        <strain evidence="2">DB21MT 5</strain>
    </source>
</reference>
<evidence type="ECO:0000313" key="1">
    <source>
        <dbReference type="EMBL" id="SQD79265.1"/>
    </source>
</evidence>
<dbReference type="KEGG" id="mya:MORIYA_2798"/>